<evidence type="ECO:0000256" key="1">
    <source>
        <dbReference type="SAM" id="SignalP"/>
    </source>
</evidence>
<dbReference type="EMBL" id="CP036433">
    <property type="protein sequence ID" value="QDU98806.1"/>
    <property type="molecule type" value="Genomic_DNA"/>
</dbReference>
<organism evidence="2 3">
    <name type="scientific">Lignipirellula cremea</name>
    <dbReference type="NCBI Taxonomy" id="2528010"/>
    <lineage>
        <taxon>Bacteria</taxon>
        <taxon>Pseudomonadati</taxon>
        <taxon>Planctomycetota</taxon>
        <taxon>Planctomycetia</taxon>
        <taxon>Pirellulales</taxon>
        <taxon>Pirellulaceae</taxon>
        <taxon>Lignipirellula</taxon>
    </lineage>
</organism>
<dbReference type="Proteomes" id="UP000317648">
    <property type="component" value="Chromosome"/>
</dbReference>
<sequence precursor="true">MRFVHFSVLVCVALGSVPATATEPDAQTLVDQVVRAAGGEDKLLKLFRIKEQLSVGSDPDKKGKPRVSVIEPPAYWWIGKKQRDEDEPARYLAWAWTLGAVTDPKSKLEVLPEITEADKPAFGLRVSGSITPPMDLYFDKSDGRLLSIDWKSSVHRLSDWKEHDGVKYPAKCIGYKKKSNKPWYFSEILELERLEELPEGLAR</sequence>
<evidence type="ECO:0000313" key="3">
    <source>
        <dbReference type="Proteomes" id="UP000317648"/>
    </source>
</evidence>
<dbReference type="RefSeq" id="WP_145058343.1">
    <property type="nucleotide sequence ID" value="NZ_CP036433.1"/>
</dbReference>
<keyword evidence="1" id="KW-0732">Signal</keyword>
<gene>
    <name evidence="2" type="ORF">Pla8534_67170</name>
</gene>
<protein>
    <submittedName>
        <fullName evidence="2">Uncharacterized protein</fullName>
    </submittedName>
</protein>
<dbReference type="AlphaFoldDB" id="A0A518E3X9"/>
<reference evidence="2 3" key="1">
    <citation type="submission" date="2019-02" db="EMBL/GenBank/DDBJ databases">
        <title>Deep-cultivation of Planctomycetes and their phenomic and genomic characterization uncovers novel biology.</title>
        <authorList>
            <person name="Wiegand S."/>
            <person name="Jogler M."/>
            <person name="Boedeker C."/>
            <person name="Pinto D."/>
            <person name="Vollmers J."/>
            <person name="Rivas-Marin E."/>
            <person name="Kohn T."/>
            <person name="Peeters S.H."/>
            <person name="Heuer A."/>
            <person name="Rast P."/>
            <person name="Oberbeckmann S."/>
            <person name="Bunk B."/>
            <person name="Jeske O."/>
            <person name="Meyerdierks A."/>
            <person name="Storesund J.E."/>
            <person name="Kallscheuer N."/>
            <person name="Luecker S."/>
            <person name="Lage O.M."/>
            <person name="Pohl T."/>
            <person name="Merkel B.J."/>
            <person name="Hornburger P."/>
            <person name="Mueller R.-W."/>
            <person name="Bruemmer F."/>
            <person name="Labrenz M."/>
            <person name="Spormann A.M."/>
            <person name="Op den Camp H."/>
            <person name="Overmann J."/>
            <person name="Amann R."/>
            <person name="Jetten M.S.M."/>
            <person name="Mascher T."/>
            <person name="Medema M.H."/>
            <person name="Devos D.P."/>
            <person name="Kaster A.-K."/>
            <person name="Ovreas L."/>
            <person name="Rohde M."/>
            <person name="Galperin M.Y."/>
            <person name="Jogler C."/>
        </authorList>
    </citation>
    <scope>NUCLEOTIDE SEQUENCE [LARGE SCALE GENOMIC DNA]</scope>
    <source>
        <strain evidence="2 3">Pla85_3_4</strain>
    </source>
</reference>
<keyword evidence="3" id="KW-1185">Reference proteome</keyword>
<dbReference type="KEGG" id="lcre:Pla8534_67170"/>
<proteinExistence type="predicted"/>
<feature type="chain" id="PRO_5021793236" evidence="1">
    <location>
        <begin position="22"/>
        <end position="203"/>
    </location>
</feature>
<evidence type="ECO:0000313" key="2">
    <source>
        <dbReference type="EMBL" id="QDU98806.1"/>
    </source>
</evidence>
<dbReference type="OrthoDB" id="269801at2"/>
<feature type="signal peptide" evidence="1">
    <location>
        <begin position="1"/>
        <end position="21"/>
    </location>
</feature>
<accession>A0A518E3X9</accession>
<name>A0A518E3X9_9BACT</name>